<keyword evidence="5" id="KW-1185">Reference proteome</keyword>
<evidence type="ECO:0000256" key="2">
    <source>
        <dbReference type="SAM" id="SignalP"/>
    </source>
</evidence>
<dbReference type="Pfam" id="PF00395">
    <property type="entry name" value="SLH"/>
    <property type="match status" value="3"/>
</dbReference>
<feature type="domain" description="SLH" evidence="3">
    <location>
        <begin position="88"/>
        <end position="151"/>
    </location>
</feature>
<reference evidence="4 5" key="1">
    <citation type="journal article" date="2013" name="J. Microbiol.">
        <title>Lysinibacillus chungkukjangi sp. nov., isolated from Chungkukjang, Korean fermented soybean food.</title>
        <authorList>
            <person name="Kim S.J."/>
            <person name="Jang Y.H."/>
            <person name="Hamada M."/>
            <person name="Ahn J.H."/>
            <person name="Weon H.Y."/>
            <person name="Suzuki K."/>
            <person name="Whang K.S."/>
            <person name="Kwon S.W."/>
        </authorList>
    </citation>
    <scope>NUCLEOTIDE SEQUENCE [LARGE SCALE GENOMIC DNA]</scope>
    <source>
        <strain evidence="4 5">MCCC 1A12701</strain>
    </source>
</reference>
<feature type="signal peptide" evidence="2">
    <location>
        <begin position="1"/>
        <end position="27"/>
    </location>
</feature>
<sequence>MKKLTKIFSTAGLACTVLFSSISGASATTVHYNDINKDDNFYNSVDYLLEQNAISRTLPKFRPYENITRGQFASIFAKVLGLDVANTANPHFKDVSTTHQFYPYVSALQNEGILGGKVDGTFGINDPLTRGQMAGILTKAYGILLLDDEGYGSIRNIYGTESDYRYANDIYNGYSYNEGQWNDDLGTLEYLGIMIGYGDGNMYPNKPINRSQFANMIYKVEQKGIKDYHYQSYNDLRKQISDLGLSIEDVNKSLEEFLNDKAIFEWADASITSKINGSYQSTIYAKIIAEGEMIFEDLRLIIELKKDNTKPKGWWISVDRYATAAVEEPTTTDDTSTVETTVTE</sequence>
<dbReference type="RefSeq" id="WP_124766349.1">
    <property type="nucleotide sequence ID" value="NZ_JAFBDY010000017.1"/>
</dbReference>
<comment type="caution">
    <text evidence="4">The sequence shown here is derived from an EMBL/GenBank/DDBJ whole genome shotgun (WGS) entry which is preliminary data.</text>
</comment>
<dbReference type="InterPro" id="IPR001119">
    <property type="entry name" value="SLH_dom"/>
</dbReference>
<evidence type="ECO:0000313" key="4">
    <source>
        <dbReference type="EMBL" id="RQW73609.1"/>
    </source>
</evidence>
<protein>
    <submittedName>
        <fullName evidence="4">S-layer homology domain-containing protein</fullName>
    </submittedName>
</protein>
<dbReference type="Proteomes" id="UP000274033">
    <property type="component" value="Unassembled WGS sequence"/>
</dbReference>
<evidence type="ECO:0000259" key="3">
    <source>
        <dbReference type="PROSITE" id="PS51272"/>
    </source>
</evidence>
<gene>
    <name evidence="4" type="ORF">EBB45_16015</name>
</gene>
<feature type="chain" id="PRO_5018083996" evidence="2">
    <location>
        <begin position="28"/>
        <end position="344"/>
    </location>
</feature>
<proteinExistence type="predicted"/>
<name>A0A3N9UAM4_9BACI</name>
<dbReference type="PANTHER" id="PTHR43308">
    <property type="entry name" value="OUTER MEMBRANE PROTEIN ALPHA-RELATED"/>
    <property type="match status" value="1"/>
</dbReference>
<keyword evidence="1 2" id="KW-0732">Signal</keyword>
<feature type="domain" description="SLH" evidence="3">
    <location>
        <begin position="28"/>
        <end position="87"/>
    </location>
</feature>
<organism evidence="4 5">
    <name type="scientific">Lysinibacillus composti</name>
    <dbReference type="NCBI Taxonomy" id="720633"/>
    <lineage>
        <taxon>Bacteria</taxon>
        <taxon>Bacillati</taxon>
        <taxon>Bacillota</taxon>
        <taxon>Bacilli</taxon>
        <taxon>Bacillales</taxon>
        <taxon>Bacillaceae</taxon>
        <taxon>Lysinibacillus</taxon>
    </lineage>
</organism>
<evidence type="ECO:0000256" key="1">
    <source>
        <dbReference type="ARBA" id="ARBA00022729"/>
    </source>
</evidence>
<dbReference type="PROSITE" id="PS51272">
    <property type="entry name" value="SLH"/>
    <property type="match status" value="3"/>
</dbReference>
<accession>A0A3N9UAM4</accession>
<dbReference type="AlphaFoldDB" id="A0A3N9UAM4"/>
<feature type="domain" description="SLH" evidence="3">
    <location>
        <begin position="162"/>
        <end position="231"/>
    </location>
</feature>
<dbReference type="InterPro" id="IPR051465">
    <property type="entry name" value="Cell_Envelope_Struct_Comp"/>
</dbReference>
<dbReference type="OrthoDB" id="2727970at2"/>
<evidence type="ECO:0000313" key="5">
    <source>
        <dbReference type="Proteomes" id="UP000274033"/>
    </source>
</evidence>
<dbReference type="EMBL" id="RRCT01000018">
    <property type="protein sequence ID" value="RQW73609.1"/>
    <property type="molecule type" value="Genomic_DNA"/>
</dbReference>